<dbReference type="PANTHER" id="PTHR48125:SF12">
    <property type="entry name" value="AT HOOK TRANSCRIPTION FACTOR FAMILY-RELATED"/>
    <property type="match status" value="1"/>
</dbReference>
<dbReference type="GO" id="GO:0012505">
    <property type="term" value="C:endomembrane system"/>
    <property type="evidence" value="ECO:0007669"/>
    <property type="project" value="UniProtKB-SubCell"/>
</dbReference>
<dbReference type="PROSITE" id="PS50175">
    <property type="entry name" value="ASP_PROT_RETROV"/>
    <property type="match status" value="1"/>
</dbReference>
<proteinExistence type="predicted"/>
<feature type="region of interest" description="Disordered" evidence="5">
    <location>
        <begin position="770"/>
        <end position="841"/>
    </location>
</feature>
<feature type="compositionally biased region" description="Basic and acidic residues" evidence="5">
    <location>
        <begin position="485"/>
        <end position="494"/>
    </location>
</feature>
<evidence type="ECO:0000259" key="6">
    <source>
        <dbReference type="PROSITE" id="PS50175"/>
    </source>
</evidence>
<organism evidence="7 8">
    <name type="scientific">Leucosporidium creatinivorum</name>
    <dbReference type="NCBI Taxonomy" id="106004"/>
    <lineage>
        <taxon>Eukaryota</taxon>
        <taxon>Fungi</taxon>
        <taxon>Dikarya</taxon>
        <taxon>Basidiomycota</taxon>
        <taxon>Pucciniomycotina</taxon>
        <taxon>Microbotryomycetes</taxon>
        <taxon>Leucosporidiales</taxon>
        <taxon>Leucosporidium</taxon>
    </lineage>
</organism>
<dbReference type="GO" id="GO:0006508">
    <property type="term" value="P:proteolysis"/>
    <property type="evidence" value="ECO:0007669"/>
    <property type="project" value="InterPro"/>
</dbReference>
<feature type="compositionally biased region" description="Low complexity" evidence="5">
    <location>
        <begin position="261"/>
        <end position="272"/>
    </location>
</feature>
<evidence type="ECO:0000256" key="4">
    <source>
        <dbReference type="ARBA" id="ARBA00023136"/>
    </source>
</evidence>
<protein>
    <recommendedName>
        <fullName evidence="6">Peptidase A2 domain-containing protein</fullName>
    </recommendedName>
</protein>
<feature type="region of interest" description="Disordered" evidence="5">
    <location>
        <begin position="726"/>
        <end position="758"/>
    </location>
</feature>
<name>A0A1Y2FVQ5_9BASI</name>
<evidence type="ECO:0000256" key="2">
    <source>
        <dbReference type="ARBA" id="ARBA00022692"/>
    </source>
</evidence>
<dbReference type="GO" id="GO:0004190">
    <property type="term" value="F:aspartic-type endopeptidase activity"/>
    <property type="evidence" value="ECO:0007669"/>
    <property type="project" value="InterPro"/>
</dbReference>
<dbReference type="InterPro" id="IPR026859">
    <property type="entry name" value="Myosin-bd"/>
</dbReference>
<dbReference type="AlphaFoldDB" id="A0A1Y2FVQ5"/>
<feature type="domain" description="Peptidase A2" evidence="6">
    <location>
        <begin position="13"/>
        <end position="44"/>
    </location>
</feature>
<dbReference type="PANTHER" id="PTHR48125">
    <property type="entry name" value="LP07818P1"/>
    <property type="match status" value="1"/>
</dbReference>
<keyword evidence="8" id="KW-1185">Reference proteome</keyword>
<accession>A0A1Y2FVQ5</accession>
<feature type="compositionally biased region" description="Polar residues" evidence="5">
    <location>
        <begin position="281"/>
        <end position="290"/>
    </location>
</feature>
<feature type="region of interest" description="Disordered" evidence="5">
    <location>
        <begin position="433"/>
        <end position="454"/>
    </location>
</feature>
<dbReference type="Pfam" id="PF12632">
    <property type="entry name" value="Vezatin"/>
    <property type="match status" value="1"/>
</dbReference>
<reference evidence="7 8" key="1">
    <citation type="submission" date="2016-07" db="EMBL/GenBank/DDBJ databases">
        <title>Pervasive Adenine N6-methylation of Active Genes in Fungi.</title>
        <authorList>
            <consortium name="DOE Joint Genome Institute"/>
            <person name="Mondo S.J."/>
            <person name="Dannebaum R.O."/>
            <person name="Kuo R.C."/>
            <person name="Labutti K."/>
            <person name="Haridas S."/>
            <person name="Kuo A."/>
            <person name="Salamov A."/>
            <person name="Ahrendt S.R."/>
            <person name="Lipzen A."/>
            <person name="Sullivan W."/>
            <person name="Andreopoulos W.B."/>
            <person name="Clum A."/>
            <person name="Lindquist E."/>
            <person name="Daum C."/>
            <person name="Ramamoorthy G.K."/>
            <person name="Gryganskyi A."/>
            <person name="Culley D."/>
            <person name="Magnuson J.K."/>
            <person name="James T.Y."/>
            <person name="O'Malley M.A."/>
            <person name="Stajich J.E."/>
            <person name="Spatafora J.W."/>
            <person name="Visel A."/>
            <person name="Grigoriev I.V."/>
        </authorList>
    </citation>
    <scope>NUCLEOTIDE SEQUENCE [LARGE SCALE GENOMIC DNA]</scope>
    <source>
        <strain evidence="7 8">62-1032</strain>
    </source>
</reference>
<gene>
    <name evidence="7" type="ORF">BCR35DRAFT_351214</name>
</gene>
<evidence type="ECO:0000313" key="8">
    <source>
        <dbReference type="Proteomes" id="UP000193467"/>
    </source>
</evidence>
<evidence type="ECO:0000313" key="7">
    <source>
        <dbReference type="EMBL" id="ORY88081.1"/>
    </source>
</evidence>
<comment type="caution">
    <text evidence="7">The sequence shown here is derived from an EMBL/GenBank/DDBJ whole genome shotgun (WGS) entry which is preliminary data.</text>
</comment>
<evidence type="ECO:0000256" key="5">
    <source>
        <dbReference type="SAM" id="MobiDB-lite"/>
    </source>
</evidence>
<dbReference type="InterPro" id="IPR001995">
    <property type="entry name" value="Peptidase_A2_cat"/>
</dbReference>
<dbReference type="EMBL" id="MCGR01000012">
    <property type="protein sequence ID" value="ORY88081.1"/>
    <property type="molecule type" value="Genomic_DNA"/>
</dbReference>
<feature type="compositionally biased region" description="Polar residues" evidence="5">
    <location>
        <begin position="327"/>
        <end position="336"/>
    </location>
</feature>
<feature type="region of interest" description="Disordered" evidence="5">
    <location>
        <begin position="261"/>
        <end position="294"/>
    </location>
</feature>
<sequence>MAESLAYAGSPFAEYLADTGADDQVLQDSDAPSYAELDNTSVAGSDAIPRAEDAKPPSPLPSPMAASPTPKSANDHFSDLLKYSLATSALLHPRLSDALPLYPQARAARVEQQRTAPSSPTVMLRSSSSRRSNLADWGDSWDTRGHGWADRGALGNATFAVRGVVGAVSRLVKPPNVKPVIATIPSARDLSPAPPTVHSTVLATVERLVSAAQELDVRTARALNGIREVECITYGLGLSDPLPPISRIEAQSLIASPPLSASLSASTSSARPRVPSPLGFSPSTFPSQDLPSPPPMRALPLRKILSETLDSTTDTLTAAQAALSAITGFSSPSPTRDTLELSRHEAQAQQDRIDAEARERELEELALEKEKADKAKRMSWNSEPSLSESTFGGIERKTSIRNRTKGVAATATGGHRVRPSIGTVGVFGVGTAAGGADSLSSPTRKQRRRPASLGVWPGQSLSYALRDHDESCSPQDSPIKRKPTKEREQELADQRAEESFGLMALQDAFEEMHDSRRVLLWRMMELVDRSVEPERWVEVGRLLDRLTGALRQAASRVAKGVEVEFGNSGLGSDKLALGRSTSKRMSGMDFGAAGLPSPPRSRPLSLVTSSPQLKATSLRSSPNRPPSVTHARQPSRPSFAPPQPSPSQTSLAALEQRNTSISVALRTIAAKIHVVQDDAKRRVGSPSSSDAEVDRLLATHDSIRTDLEALLREWEDSRVALRGVVKPAEVKSSRSEEDEEEAGSTSLDIIPDVELEEEAPLEAVDAGMELISSEEEESVWPPPQDMEPFQDDQEQVYEAVAGTSSTTGTGGAKPTREERIRAMKEAREAPSPPPSGLRLEAGMVEELRSVLDRRRPEPIA</sequence>
<feature type="region of interest" description="Disordered" evidence="5">
    <location>
        <begin position="23"/>
        <end position="73"/>
    </location>
</feature>
<feature type="region of interest" description="Disordered" evidence="5">
    <location>
        <begin position="587"/>
        <end position="652"/>
    </location>
</feature>
<keyword evidence="3" id="KW-1133">Transmembrane helix</keyword>
<feature type="compositionally biased region" description="Basic and acidic residues" evidence="5">
    <location>
        <begin position="337"/>
        <end position="353"/>
    </location>
</feature>
<keyword evidence="2" id="KW-0812">Transmembrane</keyword>
<evidence type="ECO:0000256" key="1">
    <source>
        <dbReference type="ARBA" id="ARBA00004308"/>
    </source>
</evidence>
<feature type="compositionally biased region" description="Polar residues" evidence="5">
    <location>
        <begin position="612"/>
        <end position="622"/>
    </location>
</feature>
<comment type="subcellular location">
    <subcellularLocation>
        <location evidence="1">Endomembrane system</location>
    </subcellularLocation>
</comment>
<dbReference type="OrthoDB" id="21151at2759"/>
<dbReference type="InParanoid" id="A0A1Y2FVQ5"/>
<feature type="region of interest" description="Disordered" evidence="5">
    <location>
        <begin position="327"/>
        <end position="353"/>
    </location>
</feature>
<evidence type="ECO:0000256" key="3">
    <source>
        <dbReference type="ARBA" id="ARBA00022989"/>
    </source>
</evidence>
<dbReference type="Proteomes" id="UP000193467">
    <property type="component" value="Unassembled WGS sequence"/>
</dbReference>
<keyword evidence="4" id="KW-0472">Membrane</keyword>
<dbReference type="GO" id="GO:0017022">
    <property type="term" value="F:myosin binding"/>
    <property type="evidence" value="ECO:0007669"/>
    <property type="project" value="InterPro"/>
</dbReference>
<feature type="region of interest" description="Disordered" evidence="5">
    <location>
        <begin position="466"/>
        <end position="494"/>
    </location>
</feature>
<feature type="compositionally biased region" description="Low complexity" evidence="5">
    <location>
        <begin position="602"/>
        <end position="611"/>
    </location>
</feature>
<feature type="compositionally biased region" description="Basic and acidic residues" evidence="5">
    <location>
        <begin position="814"/>
        <end position="828"/>
    </location>
</feature>